<feature type="domain" description="ABC transporter" evidence="5">
    <location>
        <begin position="15"/>
        <end position="239"/>
    </location>
</feature>
<protein>
    <submittedName>
        <fullName evidence="6">Lipoprotein-releasing system ATP-binding protein</fullName>
    </submittedName>
</protein>
<keyword evidence="6" id="KW-0449">Lipoprotein</keyword>
<reference evidence="6 7" key="1">
    <citation type="submission" date="2017-07" db="EMBL/GenBank/DDBJ databases">
        <authorList>
            <person name="Sun Z.S."/>
            <person name="Albrecht U."/>
            <person name="Echele G."/>
            <person name="Lee C.C."/>
        </authorList>
    </citation>
    <scope>NUCLEOTIDE SEQUENCE [LARGE SCALE GENOMIC DNA]</scope>
    <source>
        <strain evidence="6 7">CGMCC 1.12710</strain>
    </source>
</reference>
<keyword evidence="4 6" id="KW-0067">ATP-binding</keyword>
<keyword evidence="7" id="KW-1185">Reference proteome</keyword>
<gene>
    <name evidence="6" type="ORF">SAMN06297382_1166</name>
</gene>
<sequence length="239" mass="25924">MRDDLETGGAGGPVLRLERIERRYGDLIILQPSDFALKRSETVALLGPSGSGKSSLLHIAGLLEPPSGGEVYIDGRACSGLSDSQRTRLRRDALGFVYQFHHLLPEFSALDNVALPMLIAGRKKAEADREAARLLTALGLGGRLRHQPGQLSGGEQQRTAIARALANRPKILLADEPTGNLDPKTSDVVFDALLEVARAEGLAALIATHDQRLAARMDRVIEIRDQRLQPLRRPAQAPL</sequence>
<evidence type="ECO:0000259" key="5">
    <source>
        <dbReference type="PROSITE" id="PS50893"/>
    </source>
</evidence>
<dbReference type="InterPro" id="IPR017911">
    <property type="entry name" value="MacB-like_ATP-bd"/>
</dbReference>
<dbReference type="GO" id="GO:0016887">
    <property type="term" value="F:ATP hydrolysis activity"/>
    <property type="evidence" value="ECO:0007669"/>
    <property type="project" value="InterPro"/>
</dbReference>
<dbReference type="Gene3D" id="3.40.50.300">
    <property type="entry name" value="P-loop containing nucleotide triphosphate hydrolases"/>
    <property type="match status" value="1"/>
</dbReference>
<dbReference type="InterPro" id="IPR015854">
    <property type="entry name" value="ABC_transpr_LolD-like"/>
</dbReference>
<evidence type="ECO:0000313" key="6">
    <source>
        <dbReference type="EMBL" id="SNT72133.1"/>
    </source>
</evidence>
<dbReference type="GO" id="GO:0005886">
    <property type="term" value="C:plasma membrane"/>
    <property type="evidence" value="ECO:0007669"/>
    <property type="project" value="TreeGrafter"/>
</dbReference>
<dbReference type="AlphaFoldDB" id="A0A239PQ00"/>
<accession>A0A239PQ00</accession>
<dbReference type="GO" id="GO:0089705">
    <property type="term" value="P:protein localization to outer membrane"/>
    <property type="evidence" value="ECO:0007669"/>
    <property type="project" value="TreeGrafter"/>
</dbReference>
<keyword evidence="3" id="KW-0547">Nucleotide-binding</keyword>
<evidence type="ECO:0000313" key="7">
    <source>
        <dbReference type="Proteomes" id="UP000198346"/>
    </source>
</evidence>
<dbReference type="OrthoDB" id="7375490at2"/>
<dbReference type="RefSeq" id="WP_089411656.1">
    <property type="nucleotide sequence ID" value="NZ_FZQA01000002.1"/>
</dbReference>
<evidence type="ECO:0000256" key="1">
    <source>
        <dbReference type="ARBA" id="ARBA00005417"/>
    </source>
</evidence>
<evidence type="ECO:0000256" key="3">
    <source>
        <dbReference type="ARBA" id="ARBA00022741"/>
    </source>
</evidence>
<dbReference type="Proteomes" id="UP000198346">
    <property type="component" value="Unassembled WGS sequence"/>
</dbReference>
<dbReference type="Pfam" id="PF00005">
    <property type="entry name" value="ABC_tran"/>
    <property type="match status" value="1"/>
</dbReference>
<dbReference type="InterPro" id="IPR027417">
    <property type="entry name" value="P-loop_NTPase"/>
</dbReference>
<evidence type="ECO:0000256" key="4">
    <source>
        <dbReference type="ARBA" id="ARBA00022840"/>
    </source>
</evidence>
<dbReference type="PANTHER" id="PTHR24220">
    <property type="entry name" value="IMPORT ATP-BINDING PROTEIN"/>
    <property type="match status" value="1"/>
</dbReference>
<dbReference type="InterPro" id="IPR003439">
    <property type="entry name" value="ABC_transporter-like_ATP-bd"/>
</dbReference>
<dbReference type="PROSITE" id="PS50893">
    <property type="entry name" value="ABC_TRANSPORTER_2"/>
    <property type="match status" value="1"/>
</dbReference>
<comment type="similarity">
    <text evidence="1">Belongs to the ABC transporter superfamily.</text>
</comment>
<keyword evidence="2" id="KW-0813">Transport</keyword>
<dbReference type="PANTHER" id="PTHR24220:SF689">
    <property type="entry name" value="LIPOPROTEIN-RELEASING SYSTEM ATP-BINDING PROTEIN LOLD"/>
    <property type="match status" value="1"/>
</dbReference>
<dbReference type="InterPro" id="IPR003593">
    <property type="entry name" value="AAA+_ATPase"/>
</dbReference>
<dbReference type="GO" id="GO:0005524">
    <property type="term" value="F:ATP binding"/>
    <property type="evidence" value="ECO:0007669"/>
    <property type="project" value="UniProtKB-KW"/>
</dbReference>
<dbReference type="SMART" id="SM00382">
    <property type="entry name" value="AAA"/>
    <property type="match status" value="1"/>
</dbReference>
<organism evidence="6 7">
    <name type="scientific">Amphiplicatus metriothermophilus</name>
    <dbReference type="NCBI Taxonomy" id="1519374"/>
    <lineage>
        <taxon>Bacteria</taxon>
        <taxon>Pseudomonadati</taxon>
        <taxon>Pseudomonadota</taxon>
        <taxon>Alphaproteobacteria</taxon>
        <taxon>Parvularculales</taxon>
        <taxon>Parvularculaceae</taxon>
        <taxon>Amphiplicatus</taxon>
    </lineage>
</organism>
<dbReference type="SUPFAM" id="SSF52540">
    <property type="entry name" value="P-loop containing nucleoside triphosphate hydrolases"/>
    <property type="match status" value="1"/>
</dbReference>
<evidence type="ECO:0000256" key="2">
    <source>
        <dbReference type="ARBA" id="ARBA00022448"/>
    </source>
</evidence>
<dbReference type="EMBL" id="FZQA01000002">
    <property type="protein sequence ID" value="SNT72133.1"/>
    <property type="molecule type" value="Genomic_DNA"/>
</dbReference>
<dbReference type="GO" id="GO:0044874">
    <property type="term" value="P:lipoprotein localization to outer membrane"/>
    <property type="evidence" value="ECO:0007669"/>
    <property type="project" value="TreeGrafter"/>
</dbReference>
<proteinExistence type="inferred from homology"/>
<name>A0A239PQ00_9PROT</name>
<dbReference type="GO" id="GO:0022857">
    <property type="term" value="F:transmembrane transporter activity"/>
    <property type="evidence" value="ECO:0007669"/>
    <property type="project" value="TreeGrafter"/>
</dbReference>
<dbReference type="CDD" id="cd03255">
    <property type="entry name" value="ABC_MJ0796_LolCDE_FtsE"/>
    <property type="match status" value="1"/>
</dbReference>